<gene>
    <name evidence="2" type="ORF">Pyn_10443</name>
</gene>
<organism evidence="2 3">
    <name type="scientific">Prunus yedoensis var. nudiflora</name>
    <dbReference type="NCBI Taxonomy" id="2094558"/>
    <lineage>
        <taxon>Eukaryota</taxon>
        <taxon>Viridiplantae</taxon>
        <taxon>Streptophyta</taxon>
        <taxon>Embryophyta</taxon>
        <taxon>Tracheophyta</taxon>
        <taxon>Spermatophyta</taxon>
        <taxon>Magnoliopsida</taxon>
        <taxon>eudicotyledons</taxon>
        <taxon>Gunneridae</taxon>
        <taxon>Pentapetalae</taxon>
        <taxon>rosids</taxon>
        <taxon>fabids</taxon>
        <taxon>Rosales</taxon>
        <taxon>Rosaceae</taxon>
        <taxon>Amygdaloideae</taxon>
        <taxon>Amygdaleae</taxon>
        <taxon>Prunus</taxon>
    </lineage>
</organism>
<protein>
    <submittedName>
        <fullName evidence="2">Uncharacterized protein</fullName>
    </submittedName>
</protein>
<feature type="region of interest" description="Disordered" evidence="1">
    <location>
        <begin position="1"/>
        <end position="30"/>
    </location>
</feature>
<dbReference type="Proteomes" id="UP000250321">
    <property type="component" value="Unassembled WGS sequence"/>
</dbReference>
<feature type="compositionally biased region" description="Acidic residues" evidence="1">
    <location>
        <begin position="1"/>
        <end position="20"/>
    </location>
</feature>
<name>A0A314ZGW3_PRUYE</name>
<accession>A0A314ZGW3</accession>
<keyword evidence="3" id="KW-1185">Reference proteome</keyword>
<proteinExistence type="predicted"/>
<sequence>MGDGGEDMGDGGEDMGEGEEVWSPRTVRRRCGRAQPNNETIFQQKEDQAVLVALAKNHSAKE</sequence>
<comment type="caution">
    <text evidence="2">The sequence shown here is derived from an EMBL/GenBank/DDBJ whole genome shotgun (WGS) entry which is preliminary data.</text>
</comment>
<dbReference type="AlphaFoldDB" id="A0A314ZGW3"/>
<reference evidence="2 3" key="1">
    <citation type="submission" date="2018-02" db="EMBL/GenBank/DDBJ databases">
        <title>Draft genome of wild Prunus yedoensis var. nudiflora.</title>
        <authorList>
            <person name="Baek S."/>
            <person name="Kim J.-H."/>
            <person name="Choi K."/>
            <person name="Kim G.-B."/>
            <person name="Cho A."/>
            <person name="Jang H."/>
            <person name="Shin C.-H."/>
            <person name="Yu H.-J."/>
            <person name="Mun J.-H."/>
        </authorList>
    </citation>
    <scope>NUCLEOTIDE SEQUENCE [LARGE SCALE GENOMIC DNA]</scope>
    <source>
        <strain evidence="3">cv. Jeju island</strain>
        <tissue evidence="2">Leaf</tissue>
    </source>
</reference>
<evidence type="ECO:0000256" key="1">
    <source>
        <dbReference type="SAM" id="MobiDB-lite"/>
    </source>
</evidence>
<evidence type="ECO:0000313" key="3">
    <source>
        <dbReference type="Proteomes" id="UP000250321"/>
    </source>
</evidence>
<dbReference type="EMBL" id="PJQY01000026">
    <property type="protein sequence ID" value="PQQ20772.1"/>
    <property type="molecule type" value="Genomic_DNA"/>
</dbReference>
<evidence type="ECO:0000313" key="2">
    <source>
        <dbReference type="EMBL" id="PQQ20772.1"/>
    </source>
</evidence>